<evidence type="ECO:0000256" key="8">
    <source>
        <dbReference type="ARBA" id="ARBA00022989"/>
    </source>
</evidence>
<dbReference type="AlphaFoldDB" id="A0A1H6GR72"/>
<accession>A0A1H6GR72</accession>
<evidence type="ECO:0000256" key="5">
    <source>
        <dbReference type="ARBA" id="ARBA00022496"/>
    </source>
</evidence>
<dbReference type="InterPro" id="IPR027470">
    <property type="entry name" value="Cation_efflux_CTD"/>
</dbReference>
<feature type="transmembrane region" description="Helical" evidence="16">
    <location>
        <begin position="132"/>
        <end position="150"/>
    </location>
</feature>
<keyword evidence="7" id="KW-0406">Ion transport</keyword>
<dbReference type="Pfam" id="PF01545">
    <property type="entry name" value="Cation_efflux"/>
    <property type="match status" value="1"/>
</dbReference>
<evidence type="ECO:0000313" key="19">
    <source>
        <dbReference type="EMBL" id="SEH25252.1"/>
    </source>
</evidence>
<evidence type="ECO:0000313" key="20">
    <source>
        <dbReference type="Proteomes" id="UP000182983"/>
    </source>
</evidence>
<feature type="transmembrane region" description="Helical" evidence="16">
    <location>
        <begin position="170"/>
        <end position="192"/>
    </location>
</feature>
<feature type="transmembrane region" description="Helical" evidence="16">
    <location>
        <begin position="54"/>
        <end position="75"/>
    </location>
</feature>
<comment type="subcellular location">
    <subcellularLocation>
        <location evidence="1">Cell membrane</location>
        <topology evidence="1">Multi-pass membrane protein</topology>
    </subcellularLocation>
</comment>
<dbReference type="FunFam" id="1.20.1510.10:FF:000001">
    <property type="entry name" value="Ferrous-iron efflux pump FieF"/>
    <property type="match status" value="1"/>
</dbReference>
<feature type="transmembrane region" description="Helical" evidence="16">
    <location>
        <begin position="198"/>
        <end position="219"/>
    </location>
</feature>
<feature type="domain" description="Cation efflux protein transmembrane" evidence="17">
    <location>
        <begin position="31"/>
        <end position="223"/>
    </location>
</feature>
<evidence type="ECO:0000256" key="13">
    <source>
        <dbReference type="ARBA" id="ARBA00062926"/>
    </source>
</evidence>
<dbReference type="PANTHER" id="PTHR43840:SF41">
    <property type="entry name" value="CATION-EFFLUX PUMP FIEF"/>
    <property type="match status" value="1"/>
</dbReference>
<dbReference type="Proteomes" id="UP000182983">
    <property type="component" value="Unassembled WGS sequence"/>
</dbReference>
<feature type="domain" description="Cation efflux protein cytoplasmic" evidence="18">
    <location>
        <begin position="227"/>
        <end position="303"/>
    </location>
</feature>
<evidence type="ECO:0000256" key="14">
    <source>
        <dbReference type="ARBA" id="ARBA00068882"/>
    </source>
</evidence>
<evidence type="ECO:0000256" key="11">
    <source>
        <dbReference type="ARBA" id="ARBA00047695"/>
    </source>
</evidence>
<dbReference type="Gene3D" id="1.20.1510.10">
    <property type="entry name" value="Cation efflux protein transmembrane domain"/>
    <property type="match status" value="1"/>
</dbReference>
<evidence type="ECO:0000256" key="4">
    <source>
        <dbReference type="ARBA" id="ARBA00022475"/>
    </source>
</evidence>
<keyword evidence="9 16" id="KW-0472">Membrane</keyword>
<evidence type="ECO:0000259" key="18">
    <source>
        <dbReference type="Pfam" id="PF16916"/>
    </source>
</evidence>
<evidence type="ECO:0000256" key="3">
    <source>
        <dbReference type="ARBA" id="ARBA00022448"/>
    </source>
</evidence>
<organism evidence="19 20">
    <name type="scientific">Magnetospirillum fulvum</name>
    <name type="common">Rhodospirillum fulvum</name>
    <dbReference type="NCBI Taxonomy" id="1082"/>
    <lineage>
        <taxon>Bacteria</taxon>
        <taxon>Pseudomonadati</taxon>
        <taxon>Pseudomonadota</taxon>
        <taxon>Alphaproteobacteria</taxon>
        <taxon>Rhodospirillales</taxon>
        <taxon>Rhodospirillaceae</taxon>
        <taxon>Magnetospirillum</taxon>
    </lineage>
</organism>
<evidence type="ECO:0000256" key="6">
    <source>
        <dbReference type="ARBA" id="ARBA00022692"/>
    </source>
</evidence>
<keyword evidence="6 16" id="KW-0812">Transmembrane</keyword>
<dbReference type="InterPro" id="IPR058533">
    <property type="entry name" value="Cation_efflux_TM"/>
</dbReference>
<keyword evidence="4" id="KW-1003">Cell membrane</keyword>
<keyword evidence="20" id="KW-1185">Reference proteome</keyword>
<dbReference type="SUPFAM" id="SSF160240">
    <property type="entry name" value="Cation efflux protein cytoplasmic domain-like"/>
    <property type="match status" value="1"/>
</dbReference>
<sequence length="314" mass="33639">MDDRHSVPVASASSREAEQAEARLMRLATYASTATAALLIAAKLAAWIATGSVALLSTLIDSALDLAASALNLMAVRQALQPADHEHRFGHGKAEALAGLGQAAFIVGSGGLLLVEAGGRLVHPEPVNHGEWGIAVMVFSILATLALVTFQRRVVARTKSLAISADSLHYAGDVAINASVIVSLLLAMGPGWTIADPIFAIAIGLWLMYNAAQIARGALDTLMDRELPDSDRDNIRRLTLAHPEVRSMHDLRTRTSGRQGFIQLHLELPGDLPLAEAHRIADEVEAAILAEYPRFEIIIHQDPDEVVEIHPIPD</sequence>
<dbReference type="EMBL" id="FNWO01000001">
    <property type="protein sequence ID" value="SEH25252.1"/>
    <property type="molecule type" value="Genomic_DNA"/>
</dbReference>
<evidence type="ECO:0000256" key="12">
    <source>
        <dbReference type="ARBA" id="ARBA00050984"/>
    </source>
</evidence>
<comment type="similarity">
    <text evidence="2">Belongs to the cation diffusion facilitator (CDF) transporter (TC 2.A.4) family. FieF subfamily.</text>
</comment>
<dbReference type="GO" id="GO:0006882">
    <property type="term" value="P:intracellular zinc ion homeostasis"/>
    <property type="evidence" value="ECO:0007669"/>
    <property type="project" value="TreeGrafter"/>
</dbReference>
<keyword evidence="7" id="KW-0862">Zinc</keyword>
<comment type="subunit">
    <text evidence="13">Homodimer. The subunits are held together in a parallel orientation through zinc binding at the interface of the cytoplasmic domains.</text>
</comment>
<dbReference type="RefSeq" id="WP_139305440.1">
    <property type="nucleotide sequence ID" value="NZ_FNWO01000001.1"/>
</dbReference>
<comment type="catalytic activity">
    <reaction evidence="10">
        <text>Fe(2+)(in) + H(+)(out) = Fe(2+)(out) + H(+)(in)</text>
        <dbReference type="Rhea" id="RHEA:29439"/>
        <dbReference type="ChEBI" id="CHEBI:15378"/>
        <dbReference type="ChEBI" id="CHEBI:29033"/>
    </reaction>
</comment>
<dbReference type="GO" id="GO:0005886">
    <property type="term" value="C:plasma membrane"/>
    <property type="evidence" value="ECO:0007669"/>
    <property type="project" value="UniProtKB-SubCell"/>
</dbReference>
<evidence type="ECO:0000256" key="7">
    <source>
        <dbReference type="ARBA" id="ARBA00022906"/>
    </source>
</evidence>
<feature type="transmembrane region" description="Helical" evidence="16">
    <location>
        <begin position="96"/>
        <end position="117"/>
    </location>
</feature>
<keyword evidence="3" id="KW-0813">Transport</keyword>
<keyword evidence="7" id="KW-0864">Zinc transport</keyword>
<dbReference type="Gene3D" id="3.30.70.1350">
    <property type="entry name" value="Cation efflux protein, cytoplasmic domain"/>
    <property type="match status" value="1"/>
</dbReference>
<keyword evidence="8 16" id="KW-1133">Transmembrane helix</keyword>
<evidence type="ECO:0000256" key="10">
    <source>
        <dbReference type="ARBA" id="ARBA00035584"/>
    </source>
</evidence>
<evidence type="ECO:0000256" key="1">
    <source>
        <dbReference type="ARBA" id="ARBA00004651"/>
    </source>
</evidence>
<comment type="catalytic activity">
    <reaction evidence="11">
        <text>Zn(2+)(in) + H(+)(out) = Zn(2+)(out) + H(+)(in)</text>
        <dbReference type="Rhea" id="RHEA:28839"/>
        <dbReference type="ChEBI" id="CHEBI:15378"/>
        <dbReference type="ChEBI" id="CHEBI:29105"/>
    </reaction>
</comment>
<keyword evidence="5" id="KW-0410">Iron transport</keyword>
<feature type="transmembrane region" description="Helical" evidence="16">
    <location>
        <begin position="27"/>
        <end position="48"/>
    </location>
</feature>
<dbReference type="GO" id="GO:0015093">
    <property type="term" value="F:ferrous iron transmembrane transporter activity"/>
    <property type="evidence" value="ECO:0007669"/>
    <property type="project" value="TreeGrafter"/>
</dbReference>
<evidence type="ECO:0000256" key="16">
    <source>
        <dbReference type="SAM" id="Phobius"/>
    </source>
</evidence>
<comment type="catalytic activity">
    <reaction evidence="12">
        <text>Cd(2+)(in) + H(+)(out) = Cd(2+)(out) + H(+)(in)</text>
        <dbReference type="Rhea" id="RHEA:28739"/>
        <dbReference type="ChEBI" id="CHEBI:15378"/>
        <dbReference type="ChEBI" id="CHEBI:48775"/>
    </reaction>
</comment>
<dbReference type="GO" id="GO:0015341">
    <property type="term" value="F:zinc efflux antiporter activity"/>
    <property type="evidence" value="ECO:0007669"/>
    <property type="project" value="TreeGrafter"/>
</dbReference>
<dbReference type="InterPro" id="IPR050291">
    <property type="entry name" value="CDF_Transporter"/>
</dbReference>
<gene>
    <name evidence="19" type="ORF">SAMN04244559_00159</name>
</gene>
<evidence type="ECO:0000259" key="17">
    <source>
        <dbReference type="Pfam" id="PF01545"/>
    </source>
</evidence>
<dbReference type="InterPro" id="IPR027469">
    <property type="entry name" value="Cation_efflux_TMD_sf"/>
</dbReference>
<dbReference type="Pfam" id="PF16916">
    <property type="entry name" value="ZT_dimer"/>
    <property type="match status" value="1"/>
</dbReference>
<dbReference type="GO" id="GO:0015086">
    <property type="term" value="F:cadmium ion transmembrane transporter activity"/>
    <property type="evidence" value="ECO:0007669"/>
    <property type="project" value="TreeGrafter"/>
</dbReference>
<keyword evidence="5" id="KW-0408">Iron</keyword>
<dbReference type="InterPro" id="IPR036837">
    <property type="entry name" value="Cation_efflux_CTD_sf"/>
</dbReference>
<reference evidence="20" key="1">
    <citation type="submission" date="2016-10" db="EMBL/GenBank/DDBJ databases">
        <authorList>
            <person name="Varghese N."/>
            <person name="Submissions S."/>
        </authorList>
    </citation>
    <scope>NUCLEOTIDE SEQUENCE [LARGE SCALE GENOMIC DNA]</scope>
    <source>
        <strain evidence="20">DSM 13234</strain>
    </source>
</reference>
<dbReference type="PANTHER" id="PTHR43840">
    <property type="entry name" value="MITOCHONDRIAL METAL TRANSPORTER 1-RELATED"/>
    <property type="match status" value="1"/>
</dbReference>
<dbReference type="SUPFAM" id="SSF161111">
    <property type="entry name" value="Cation efflux protein transmembrane domain-like"/>
    <property type="match status" value="1"/>
</dbReference>
<dbReference type="FunFam" id="3.30.70.1350:FF:000002">
    <property type="entry name" value="Ferrous-iron efflux pump FieF"/>
    <property type="match status" value="1"/>
</dbReference>
<dbReference type="InterPro" id="IPR002524">
    <property type="entry name" value="Cation_efflux"/>
</dbReference>
<evidence type="ECO:0000256" key="2">
    <source>
        <dbReference type="ARBA" id="ARBA00010212"/>
    </source>
</evidence>
<protein>
    <recommendedName>
        <fullName evidence="15">Cation-efflux pump FieF</fullName>
    </recommendedName>
    <alternativeName>
        <fullName evidence="14">Protein p34</fullName>
    </alternativeName>
</protein>
<dbReference type="OrthoDB" id="9806522at2"/>
<proteinExistence type="inferred from homology"/>
<evidence type="ECO:0000256" key="15">
    <source>
        <dbReference type="ARBA" id="ARBA00072262"/>
    </source>
</evidence>
<dbReference type="NCBIfam" id="TIGR01297">
    <property type="entry name" value="CDF"/>
    <property type="match status" value="1"/>
</dbReference>
<evidence type="ECO:0000256" key="9">
    <source>
        <dbReference type="ARBA" id="ARBA00023136"/>
    </source>
</evidence>
<name>A0A1H6GR72_MAGFU</name>